<feature type="coiled-coil region" evidence="1">
    <location>
        <begin position="1"/>
        <end position="115"/>
    </location>
</feature>
<organism evidence="2 3">
    <name type="scientific">Perkinsus olseni</name>
    <name type="common">Perkinsus atlanticus</name>
    <dbReference type="NCBI Taxonomy" id="32597"/>
    <lineage>
        <taxon>Eukaryota</taxon>
        <taxon>Sar</taxon>
        <taxon>Alveolata</taxon>
        <taxon>Perkinsozoa</taxon>
        <taxon>Perkinsea</taxon>
        <taxon>Perkinsida</taxon>
        <taxon>Perkinsidae</taxon>
        <taxon>Perkinsus</taxon>
    </lineage>
</organism>
<dbReference type="Proteomes" id="UP000553632">
    <property type="component" value="Unassembled WGS sequence"/>
</dbReference>
<protein>
    <submittedName>
        <fullName evidence="2">Uncharacterized protein</fullName>
    </submittedName>
</protein>
<comment type="caution">
    <text evidence="2">The sequence shown here is derived from an EMBL/GenBank/DDBJ whole genome shotgun (WGS) entry which is preliminary data.</text>
</comment>
<evidence type="ECO:0000256" key="1">
    <source>
        <dbReference type="SAM" id="Coils"/>
    </source>
</evidence>
<keyword evidence="1" id="KW-0175">Coiled coil</keyword>
<name>A0A7J6SY89_PEROL</name>
<feature type="non-terminal residue" evidence="2">
    <location>
        <position position="150"/>
    </location>
</feature>
<proteinExistence type="predicted"/>
<sequence length="150" mass="17200">RDAMERQVKHLEMECERKDRDVEALETKLSVVKAKKKELAAAMERDNSTMVAEAQRKVDTEIRRLTEKQQAEVVAMKQGLVELHSREIDGLRAQLDMAEAARLQALRRTEELEATCDELKVAHSRSAAALQRDLVEAQGMLQLQRFETDR</sequence>
<accession>A0A7J6SY89</accession>
<evidence type="ECO:0000313" key="2">
    <source>
        <dbReference type="EMBL" id="KAF4737888.1"/>
    </source>
</evidence>
<keyword evidence="3" id="KW-1185">Reference proteome</keyword>
<gene>
    <name evidence="2" type="ORF">FOZ63_016259</name>
</gene>
<reference evidence="2 3" key="1">
    <citation type="submission" date="2020-04" db="EMBL/GenBank/DDBJ databases">
        <title>Perkinsus olseni comparative genomics.</title>
        <authorList>
            <person name="Bogema D.R."/>
        </authorList>
    </citation>
    <scope>NUCLEOTIDE SEQUENCE [LARGE SCALE GENOMIC DNA]</scope>
    <source>
        <strain evidence="2 3">ATCC PRA-207</strain>
    </source>
</reference>
<dbReference type="AlphaFoldDB" id="A0A7J6SY89"/>
<feature type="non-terminal residue" evidence="2">
    <location>
        <position position="1"/>
    </location>
</feature>
<evidence type="ECO:0000313" key="3">
    <source>
        <dbReference type="Proteomes" id="UP000553632"/>
    </source>
</evidence>
<dbReference type="EMBL" id="JABANO010014853">
    <property type="protein sequence ID" value="KAF4737888.1"/>
    <property type="molecule type" value="Genomic_DNA"/>
</dbReference>